<evidence type="ECO:0000313" key="16">
    <source>
        <dbReference type="Proteomes" id="UP000192477"/>
    </source>
</evidence>
<dbReference type="NCBIfam" id="TIGR00878">
    <property type="entry name" value="purM"/>
    <property type="match status" value="1"/>
</dbReference>
<dbReference type="InterPro" id="IPR036921">
    <property type="entry name" value="PurM-like_N_sf"/>
</dbReference>
<dbReference type="SUPFAM" id="SSF56042">
    <property type="entry name" value="PurM C-terminal domain-like"/>
    <property type="match status" value="1"/>
</dbReference>
<gene>
    <name evidence="12" type="primary">purM</name>
    <name evidence="15" type="ORF">BH747_13295</name>
</gene>
<dbReference type="GO" id="GO:0006189">
    <property type="term" value="P:'de novo' IMP biosynthetic process"/>
    <property type="evidence" value="ECO:0007669"/>
    <property type="project" value="UniProtKB-UniRule"/>
</dbReference>
<evidence type="ECO:0000256" key="2">
    <source>
        <dbReference type="ARBA" id="ARBA00010280"/>
    </source>
</evidence>
<dbReference type="STRING" id="112904.BH747_13295"/>
<dbReference type="Pfam" id="PF00586">
    <property type="entry name" value="AIRS"/>
    <property type="match status" value="1"/>
</dbReference>
<dbReference type="GO" id="GO:0046084">
    <property type="term" value="P:adenine biosynthetic process"/>
    <property type="evidence" value="ECO:0007669"/>
    <property type="project" value="TreeGrafter"/>
</dbReference>
<keyword evidence="7 12" id="KW-0067">ATP-binding</keyword>
<dbReference type="PANTHER" id="PTHR10520">
    <property type="entry name" value="TRIFUNCTIONAL PURINE BIOSYNTHETIC PROTEIN ADENOSINE-3-RELATED"/>
    <property type="match status" value="1"/>
</dbReference>
<evidence type="ECO:0000256" key="3">
    <source>
        <dbReference type="ARBA" id="ARBA00013047"/>
    </source>
</evidence>
<dbReference type="Gene3D" id="3.90.650.10">
    <property type="entry name" value="PurM-like C-terminal domain"/>
    <property type="match status" value="1"/>
</dbReference>
<evidence type="ECO:0000256" key="6">
    <source>
        <dbReference type="ARBA" id="ARBA00022741"/>
    </source>
</evidence>
<dbReference type="InterPro" id="IPR004733">
    <property type="entry name" value="PurM_cligase"/>
</dbReference>
<evidence type="ECO:0000256" key="8">
    <source>
        <dbReference type="ARBA" id="ARBA00031908"/>
    </source>
</evidence>
<evidence type="ECO:0000256" key="12">
    <source>
        <dbReference type="HAMAP-Rule" id="MF_00741"/>
    </source>
</evidence>
<evidence type="ECO:0000256" key="1">
    <source>
        <dbReference type="ARBA" id="ARBA00004686"/>
    </source>
</evidence>
<dbReference type="PANTHER" id="PTHR10520:SF12">
    <property type="entry name" value="TRIFUNCTIONAL PURINE BIOSYNTHETIC PROTEIN ADENOSINE-3"/>
    <property type="match status" value="1"/>
</dbReference>
<dbReference type="UniPathway" id="UPA00074">
    <property type="reaction ID" value="UER00129"/>
</dbReference>
<evidence type="ECO:0000259" key="14">
    <source>
        <dbReference type="Pfam" id="PF02769"/>
    </source>
</evidence>
<sequence length="347" mass="37498">MKNAYANAGVDVEAGYEVVERIKKHVKKTERLGVMGALGGFGGCFDLSPFQLKEPVLVSGTDGVGTKLMVAIEADQHETIGIDCVAMCVNDILAQGAEPLYFLDYLATGKNDPEKLEKVVAGVASGCVEANMALIGGETAEMPGMYQKNEYDLAGFAVGIAEKSQLITGSEIKTGDILLGLPSSGIHSNGYSLVRKILFEQHDFKLTDVINGLPQPLSTELLKPTKIYVSALLPLLKKQQIKGAAHITGGGFVENIPRMLPKGMAASIQLGTWPELPIFDCLQRLGNLPKREMFEIFNMGIGMVLAVSPSQVEEVLESIEAHGEKAYRIGQVVPYEKENVLFVEEEK</sequence>
<dbReference type="FunFam" id="3.90.650.10:FF:000001">
    <property type="entry name" value="Phosphoribosylformylglycinamidine cyclo-ligase"/>
    <property type="match status" value="1"/>
</dbReference>
<dbReference type="SUPFAM" id="SSF55326">
    <property type="entry name" value="PurM N-terminal domain-like"/>
    <property type="match status" value="1"/>
</dbReference>
<dbReference type="EMBL" id="MJEA01000023">
    <property type="protein sequence ID" value="OQO67913.1"/>
    <property type="molecule type" value="Genomic_DNA"/>
</dbReference>
<comment type="similarity">
    <text evidence="2 12">Belongs to the AIR synthase family.</text>
</comment>
<protein>
    <recommendedName>
        <fullName evidence="4 12">Phosphoribosylformylglycinamidine cyclo-ligase</fullName>
        <ecNumber evidence="3 12">6.3.3.1</ecNumber>
    </recommendedName>
    <alternativeName>
        <fullName evidence="9 12">AIR synthase</fullName>
    </alternativeName>
    <alternativeName>
        <fullName evidence="10 12">AIRS</fullName>
    </alternativeName>
    <alternativeName>
        <fullName evidence="8 12">Phosphoribosyl-aminoimidazole synthetase</fullName>
    </alternativeName>
</protein>
<evidence type="ECO:0000313" key="15">
    <source>
        <dbReference type="EMBL" id="OQO67913.1"/>
    </source>
</evidence>
<evidence type="ECO:0000256" key="7">
    <source>
        <dbReference type="ARBA" id="ARBA00022840"/>
    </source>
</evidence>
<evidence type="ECO:0000256" key="5">
    <source>
        <dbReference type="ARBA" id="ARBA00022598"/>
    </source>
</evidence>
<evidence type="ECO:0000256" key="10">
    <source>
        <dbReference type="ARBA" id="ARBA00033093"/>
    </source>
</evidence>
<evidence type="ECO:0000256" key="4">
    <source>
        <dbReference type="ARBA" id="ARBA00020367"/>
    </source>
</evidence>
<dbReference type="EC" id="6.3.3.1" evidence="3 12"/>
<dbReference type="Gene3D" id="3.30.1330.10">
    <property type="entry name" value="PurM-like, N-terminal domain"/>
    <property type="match status" value="1"/>
</dbReference>
<dbReference type="HAMAP" id="MF_00741">
    <property type="entry name" value="AIRS"/>
    <property type="match status" value="1"/>
</dbReference>
<comment type="catalytic activity">
    <reaction evidence="11 12">
        <text>2-formamido-N(1)-(5-O-phospho-beta-D-ribosyl)acetamidine + ATP = 5-amino-1-(5-phospho-beta-D-ribosyl)imidazole + ADP + phosphate + H(+)</text>
        <dbReference type="Rhea" id="RHEA:23032"/>
        <dbReference type="ChEBI" id="CHEBI:15378"/>
        <dbReference type="ChEBI" id="CHEBI:30616"/>
        <dbReference type="ChEBI" id="CHEBI:43474"/>
        <dbReference type="ChEBI" id="CHEBI:137981"/>
        <dbReference type="ChEBI" id="CHEBI:147287"/>
        <dbReference type="ChEBI" id="CHEBI:456216"/>
        <dbReference type="EC" id="6.3.3.1"/>
    </reaction>
</comment>
<dbReference type="CDD" id="cd02196">
    <property type="entry name" value="PurM"/>
    <property type="match status" value="1"/>
</dbReference>
<keyword evidence="6 12" id="KW-0547">Nucleotide-binding</keyword>
<comment type="subcellular location">
    <subcellularLocation>
        <location evidence="12">Cytoplasm</location>
    </subcellularLocation>
</comment>
<dbReference type="AlphaFoldDB" id="A0A1V8YIV3"/>
<dbReference type="Proteomes" id="UP000192477">
    <property type="component" value="Unassembled WGS sequence"/>
</dbReference>
<comment type="caution">
    <text evidence="15">The sequence shown here is derived from an EMBL/GenBank/DDBJ whole genome shotgun (WGS) entry which is preliminary data.</text>
</comment>
<evidence type="ECO:0000259" key="13">
    <source>
        <dbReference type="Pfam" id="PF00586"/>
    </source>
</evidence>
<keyword evidence="5 12" id="KW-0436">Ligase</keyword>
<keyword evidence="12" id="KW-0658">Purine biosynthesis</keyword>
<dbReference type="GO" id="GO:0004637">
    <property type="term" value="F:phosphoribosylamine-glycine ligase activity"/>
    <property type="evidence" value="ECO:0007669"/>
    <property type="project" value="TreeGrafter"/>
</dbReference>
<feature type="domain" description="PurM-like C-terminal" evidence="14">
    <location>
        <begin position="173"/>
        <end position="338"/>
    </location>
</feature>
<dbReference type="InterPro" id="IPR010918">
    <property type="entry name" value="PurM-like_C_dom"/>
</dbReference>
<dbReference type="Pfam" id="PF02769">
    <property type="entry name" value="AIRS_C"/>
    <property type="match status" value="1"/>
</dbReference>
<keyword evidence="12" id="KW-0963">Cytoplasm</keyword>
<dbReference type="OrthoDB" id="9802507at2"/>
<dbReference type="InterPro" id="IPR036676">
    <property type="entry name" value="PurM-like_C_sf"/>
</dbReference>
<evidence type="ECO:0000256" key="11">
    <source>
        <dbReference type="ARBA" id="ARBA00049057"/>
    </source>
</evidence>
<name>A0A1V8YIV3_9ENTE</name>
<reference evidence="15 16" key="1">
    <citation type="journal article" date="2017" name="BMC Microbiol.">
        <title>Comparative genomics of Enterococcus spp. isolated from bovine feces.</title>
        <authorList>
            <person name="Beukers A.G."/>
            <person name="Zaheer R."/>
            <person name="Goji N."/>
            <person name="Amoako K.K."/>
            <person name="Chaves A.V."/>
            <person name="Ward M.P."/>
            <person name="McAllister T.A."/>
        </authorList>
    </citation>
    <scope>NUCLEOTIDE SEQUENCE [LARGE SCALE GENOMIC DNA]</scope>
    <source>
        <strain evidence="15 16">F1129D 143</strain>
    </source>
</reference>
<dbReference type="InterPro" id="IPR016188">
    <property type="entry name" value="PurM-like_N"/>
</dbReference>
<proteinExistence type="inferred from homology"/>
<dbReference type="GO" id="GO:0005829">
    <property type="term" value="C:cytosol"/>
    <property type="evidence" value="ECO:0007669"/>
    <property type="project" value="TreeGrafter"/>
</dbReference>
<comment type="pathway">
    <text evidence="1 12">Purine metabolism; IMP biosynthesis via de novo pathway; 5-amino-1-(5-phospho-D-ribosyl)imidazole from N(2)-formyl-N(1)-(5-phospho-D-ribosyl)glycinamide: step 2/2.</text>
</comment>
<dbReference type="GO" id="GO:0005524">
    <property type="term" value="F:ATP binding"/>
    <property type="evidence" value="ECO:0007669"/>
    <property type="project" value="UniProtKB-KW"/>
</dbReference>
<organism evidence="15 16">
    <name type="scientific">Enterococcus villorum</name>
    <dbReference type="NCBI Taxonomy" id="112904"/>
    <lineage>
        <taxon>Bacteria</taxon>
        <taxon>Bacillati</taxon>
        <taxon>Bacillota</taxon>
        <taxon>Bacilli</taxon>
        <taxon>Lactobacillales</taxon>
        <taxon>Enterococcaceae</taxon>
        <taxon>Enterococcus</taxon>
    </lineage>
</organism>
<accession>A0A1V8YIV3</accession>
<dbReference type="RefSeq" id="WP_081185070.1">
    <property type="nucleotide sequence ID" value="NZ_MJEA01000023.1"/>
</dbReference>
<dbReference type="FunFam" id="3.30.1330.10:FF:000001">
    <property type="entry name" value="Phosphoribosylformylglycinamidine cyclo-ligase"/>
    <property type="match status" value="1"/>
</dbReference>
<evidence type="ECO:0000256" key="9">
    <source>
        <dbReference type="ARBA" id="ARBA00032931"/>
    </source>
</evidence>
<dbReference type="GO" id="GO:0004641">
    <property type="term" value="F:phosphoribosylformylglycinamidine cyclo-ligase activity"/>
    <property type="evidence" value="ECO:0007669"/>
    <property type="project" value="UniProtKB-UniRule"/>
</dbReference>
<feature type="domain" description="PurM-like N-terminal" evidence="13">
    <location>
        <begin position="56"/>
        <end position="161"/>
    </location>
</feature>